<dbReference type="GO" id="GO:0005840">
    <property type="term" value="C:ribosome"/>
    <property type="evidence" value="ECO:0007669"/>
    <property type="project" value="UniProtKB-KW"/>
</dbReference>
<dbReference type="Pfam" id="PF00453">
    <property type="entry name" value="Ribosomal_L20"/>
    <property type="match status" value="1"/>
</dbReference>
<dbReference type="InterPro" id="IPR005813">
    <property type="entry name" value="Ribosomal_bL20"/>
</dbReference>
<keyword evidence="5 6" id="KW-0694">RNA-binding</keyword>
<protein>
    <recommendedName>
        <fullName evidence="4 5">Large ribosomal subunit protein bL20</fullName>
    </recommendedName>
</protein>
<evidence type="ECO:0000256" key="4">
    <source>
        <dbReference type="ARBA" id="ARBA00035172"/>
    </source>
</evidence>
<dbReference type="InterPro" id="IPR035566">
    <property type="entry name" value="Ribosomal_protein_bL20_C"/>
</dbReference>
<evidence type="ECO:0000313" key="8">
    <source>
        <dbReference type="Proteomes" id="UP000178570"/>
    </source>
</evidence>
<comment type="caution">
    <text evidence="7">The sequence shown here is derived from an EMBL/GenBank/DDBJ whole genome shotgun (WGS) entry which is preliminary data.</text>
</comment>
<dbReference type="AlphaFoldDB" id="A0A1G1XKT1"/>
<evidence type="ECO:0000256" key="5">
    <source>
        <dbReference type="HAMAP-Rule" id="MF_00382"/>
    </source>
</evidence>
<evidence type="ECO:0000256" key="6">
    <source>
        <dbReference type="RuleBase" id="RU000560"/>
    </source>
</evidence>
<name>A0A1G1XKT1_9BACT</name>
<proteinExistence type="inferred from homology"/>
<dbReference type="GO" id="GO:0000027">
    <property type="term" value="P:ribosomal large subunit assembly"/>
    <property type="evidence" value="ECO:0007669"/>
    <property type="project" value="UniProtKB-UniRule"/>
</dbReference>
<dbReference type="PRINTS" id="PR00062">
    <property type="entry name" value="RIBOSOMALL20"/>
</dbReference>
<dbReference type="SUPFAM" id="SSF74731">
    <property type="entry name" value="Ribosomal protein L20"/>
    <property type="match status" value="1"/>
</dbReference>
<dbReference type="FunFam" id="1.10.1900.20:FF:000001">
    <property type="entry name" value="50S ribosomal protein L20"/>
    <property type="match status" value="1"/>
</dbReference>
<dbReference type="STRING" id="1797529.A2570_01350"/>
<comment type="similarity">
    <text evidence="1 5 6">Belongs to the bacterial ribosomal protein bL20 family.</text>
</comment>
<dbReference type="EMBL" id="MHHY01000006">
    <property type="protein sequence ID" value="OGY40755.1"/>
    <property type="molecule type" value="Genomic_DNA"/>
</dbReference>
<keyword evidence="2 5" id="KW-0689">Ribosomal protein</keyword>
<evidence type="ECO:0000256" key="3">
    <source>
        <dbReference type="ARBA" id="ARBA00023274"/>
    </source>
</evidence>
<dbReference type="HAMAP" id="MF_00382">
    <property type="entry name" value="Ribosomal_bL20"/>
    <property type="match status" value="1"/>
</dbReference>
<dbReference type="GO" id="GO:0003735">
    <property type="term" value="F:structural constituent of ribosome"/>
    <property type="evidence" value="ECO:0007669"/>
    <property type="project" value="InterPro"/>
</dbReference>
<gene>
    <name evidence="5" type="primary">rplT</name>
    <name evidence="7" type="ORF">A2570_01350</name>
</gene>
<evidence type="ECO:0000256" key="1">
    <source>
        <dbReference type="ARBA" id="ARBA00007698"/>
    </source>
</evidence>
<keyword evidence="3 5" id="KW-0687">Ribonucleoprotein</keyword>
<dbReference type="Proteomes" id="UP000178570">
    <property type="component" value="Unassembled WGS sequence"/>
</dbReference>
<comment type="function">
    <text evidence="5 6">Binds directly to 23S ribosomal RNA and is necessary for the in vitro assembly process of the 50S ribosomal subunit. It is not involved in the protein synthesizing functions of that subunit.</text>
</comment>
<accession>A0A1G1XKT1</accession>
<dbReference type="GO" id="GO:1990904">
    <property type="term" value="C:ribonucleoprotein complex"/>
    <property type="evidence" value="ECO:0007669"/>
    <property type="project" value="UniProtKB-KW"/>
</dbReference>
<sequence>MTRVKRGKIATKKREKLLRRTKGFYSGRNTKERAAKEALLHAGAHAFADRKKKKRVNRQTWQVKINAAARENEMTYSGLINLLKKSKVEIDRKILAEIAEKHPEIFKKILDQIKK</sequence>
<dbReference type="GO" id="GO:0006412">
    <property type="term" value="P:translation"/>
    <property type="evidence" value="ECO:0007669"/>
    <property type="project" value="InterPro"/>
</dbReference>
<evidence type="ECO:0000256" key="2">
    <source>
        <dbReference type="ARBA" id="ARBA00022980"/>
    </source>
</evidence>
<dbReference type="CDD" id="cd07026">
    <property type="entry name" value="Ribosomal_L20"/>
    <property type="match status" value="1"/>
</dbReference>
<dbReference type="GO" id="GO:0019843">
    <property type="term" value="F:rRNA binding"/>
    <property type="evidence" value="ECO:0007669"/>
    <property type="project" value="UniProtKB-UniRule"/>
</dbReference>
<organism evidence="7 8">
    <name type="scientific">Candidatus Brennerbacteria bacterium RIFOXYD1_FULL_41_16</name>
    <dbReference type="NCBI Taxonomy" id="1797529"/>
    <lineage>
        <taxon>Bacteria</taxon>
        <taxon>Candidatus Brenneribacteriota</taxon>
    </lineage>
</organism>
<dbReference type="PANTHER" id="PTHR10986">
    <property type="entry name" value="39S RIBOSOMAL PROTEIN L20"/>
    <property type="match status" value="1"/>
</dbReference>
<dbReference type="Gene3D" id="6.10.160.10">
    <property type="match status" value="1"/>
</dbReference>
<reference evidence="7 8" key="1">
    <citation type="journal article" date="2016" name="Nat. Commun.">
        <title>Thousands of microbial genomes shed light on interconnected biogeochemical processes in an aquifer system.</title>
        <authorList>
            <person name="Anantharaman K."/>
            <person name="Brown C.T."/>
            <person name="Hug L.A."/>
            <person name="Sharon I."/>
            <person name="Castelle C.J."/>
            <person name="Probst A.J."/>
            <person name="Thomas B.C."/>
            <person name="Singh A."/>
            <person name="Wilkins M.J."/>
            <person name="Karaoz U."/>
            <person name="Brodie E.L."/>
            <person name="Williams K.H."/>
            <person name="Hubbard S.S."/>
            <person name="Banfield J.F."/>
        </authorList>
    </citation>
    <scope>NUCLEOTIDE SEQUENCE [LARGE SCALE GENOMIC DNA]</scope>
</reference>
<keyword evidence="5 6" id="KW-0699">rRNA-binding</keyword>
<dbReference type="NCBIfam" id="TIGR01032">
    <property type="entry name" value="rplT_bact"/>
    <property type="match status" value="1"/>
</dbReference>
<evidence type="ECO:0000313" key="7">
    <source>
        <dbReference type="EMBL" id="OGY40755.1"/>
    </source>
</evidence>
<dbReference type="Gene3D" id="1.10.1900.20">
    <property type="entry name" value="Ribosomal protein L20"/>
    <property type="match status" value="1"/>
</dbReference>